<evidence type="ECO:0000256" key="2">
    <source>
        <dbReference type="ARBA" id="ARBA00022603"/>
    </source>
</evidence>
<dbReference type="GO" id="GO:0052905">
    <property type="term" value="F:tRNA (guanosine(9)-N1)-methyltransferase activity"/>
    <property type="evidence" value="ECO:0007669"/>
    <property type="project" value="UniProtKB-EC"/>
</dbReference>
<reference evidence="8 9" key="1">
    <citation type="submission" date="2024-10" db="EMBL/GenBank/DDBJ databases">
        <title>Updated reference genomes for cyclostephanoid diatoms.</title>
        <authorList>
            <person name="Roberts W.R."/>
            <person name="Alverson A.J."/>
        </authorList>
    </citation>
    <scope>NUCLEOTIDE SEQUENCE [LARGE SCALE GENOMIC DNA]</scope>
    <source>
        <strain evidence="8 9">AJA010-31</strain>
    </source>
</reference>
<feature type="region of interest" description="Disordered" evidence="6">
    <location>
        <begin position="382"/>
        <end position="404"/>
    </location>
</feature>
<dbReference type="GO" id="GO:0032259">
    <property type="term" value="P:methylation"/>
    <property type="evidence" value="ECO:0007669"/>
    <property type="project" value="UniProtKB-KW"/>
</dbReference>
<dbReference type="EMBL" id="JALLPJ020000005">
    <property type="protein sequence ID" value="KAL3805416.1"/>
    <property type="molecule type" value="Genomic_DNA"/>
</dbReference>
<dbReference type="CDD" id="cd18089">
    <property type="entry name" value="SPOUT_Trm10-like"/>
    <property type="match status" value="1"/>
</dbReference>
<dbReference type="PANTHER" id="PTHR13563">
    <property type="entry name" value="TRNA (GUANINE-9-) METHYLTRANSFERASE"/>
    <property type="match status" value="1"/>
</dbReference>
<feature type="region of interest" description="Disordered" evidence="6">
    <location>
        <begin position="74"/>
        <end position="97"/>
    </location>
</feature>
<evidence type="ECO:0000313" key="8">
    <source>
        <dbReference type="EMBL" id="KAL3805416.1"/>
    </source>
</evidence>
<proteinExistence type="predicted"/>
<evidence type="ECO:0000256" key="5">
    <source>
        <dbReference type="ARBA" id="ARBA00048434"/>
    </source>
</evidence>
<accession>A0ABD3R0X0</accession>
<dbReference type="Proteomes" id="UP001530400">
    <property type="component" value="Unassembled WGS sequence"/>
</dbReference>
<protein>
    <recommendedName>
        <fullName evidence="1">tRNA (guanine(9)-N(1))-methyltransferase</fullName>
        <ecNumber evidence="1">2.1.1.221</ecNumber>
    </recommendedName>
</protein>
<dbReference type="InterPro" id="IPR007356">
    <property type="entry name" value="tRNA_m1G_MeTrfase_euk"/>
</dbReference>
<keyword evidence="4" id="KW-0949">S-adenosyl-L-methionine</keyword>
<feature type="compositionally biased region" description="Low complexity" evidence="6">
    <location>
        <begin position="12"/>
        <end position="41"/>
    </location>
</feature>
<evidence type="ECO:0000256" key="6">
    <source>
        <dbReference type="SAM" id="MobiDB-lite"/>
    </source>
</evidence>
<evidence type="ECO:0000256" key="1">
    <source>
        <dbReference type="ARBA" id="ARBA00012797"/>
    </source>
</evidence>
<dbReference type="InterPro" id="IPR038459">
    <property type="entry name" value="MT_TRM10-typ_sf"/>
</dbReference>
<dbReference type="PANTHER" id="PTHR13563:SF13">
    <property type="entry name" value="TRNA METHYLTRANSFERASE 10 HOMOLOG A"/>
    <property type="match status" value="1"/>
</dbReference>
<dbReference type="EC" id="2.1.1.221" evidence="1"/>
<evidence type="ECO:0000259" key="7">
    <source>
        <dbReference type="PROSITE" id="PS51675"/>
    </source>
</evidence>
<dbReference type="AlphaFoldDB" id="A0ABD3R0X0"/>
<evidence type="ECO:0000256" key="3">
    <source>
        <dbReference type="ARBA" id="ARBA00022679"/>
    </source>
</evidence>
<dbReference type="Gene3D" id="3.40.1280.30">
    <property type="match status" value="1"/>
</dbReference>
<evidence type="ECO:0000256" key="4">
    <source>
        <dbReference type="ARBA" id="ARBA00022691"/>
    </source>
</evidence>
<gene>
    <name evidence="8" type="ORF">ACHAWO_006220</name>
</gene>
<dbReference type="PROSITE" id="PS51675">
    <property type="entry name" value="SAM_MT_TRM10"/>
    <property type="match status" value="1"/>
</dbReference>
<comment type="catalytic activity">
    <reaction evidence="5">
        <text>guanosine(9) in tRNA + S-adenosyl-L-methionine = N(1)-methylguanosine(9) in tRNA + S-adenosyl-L-homocysteine + H(+)</text>
        <dbReference type="Rhea" id="RHEA:43156"/>
        <dbReference type="Rhea" id="RHEA-COMP:10367"/>
        <dbReference type="Rhea" id="RHEA-COMP:10368"/>
        <dbReference type="ChEBI" id="CHEBI:15378"/>
        <dbReference type="ChEBI" id="CHEBI:57856"/>
        <dbReference type="ChEBI" id="CHEBI:59789"/>
        <dbReference type="ChEBI" id="CHEBI:73542"/>
        <dbReference type="ChEBI" id="CHEBI:74269"/>
        <dbReference type="EC" id="2.1.1.221"/>
    </reaction>
</comment>
<name>A0ABD3R0X0_9STRA</name>
<keyword evidence="9" id="KW-1185">Reference proteome</keyword>
<feature type="region of interest" description="Disordered" evidence="6">
    <location>
        <begin position="1"/>
        <end position="50"/>
    </location>
</feature>
<feature type="compositionally biased region" description="Basic and acidic residues" evidence="6">
    <location>
        <begin position="76"/>
        <end position="86"/>
    </location>
</feature>
<comment type="caution">
    <text evidence="8">The sequence shown here is derived from an EMBL/GenBank/DDBJ whole genome shotgun (WGS) entry which is preliminary data.</text>
</comment>
<keyword evidence="3" id="KW-0808">Transferase</keyword>
<keyword evidence="2" id="KW-0489">Methyltransferase</keyword>
<feature type="domain" description="SAM-dependent MTase TRM10-type" evidence="7">
    <location>
        <begin position="99"/>
        <end position="369"/>
    </location>
</feature>
<organism evidence="8 9">
    <name type="scientific">Cyclotella atomus</name>
    <dbReference type="NCBI Taxonomy" id="382360"/>
    <lineage>
        <taxon>Eukaryota</taxon>
        <taxon>Sar</taxon>
        <taxon>Stramenopiles</taxon>
        <taxon>Ochrophyta</taxon>
        <taxon>Bacillariophyta</taxon>
        <taxon>Coscinodiscophyceae</taxon>
        <taxon>Thalassiosirophycidae</taxon>
        <taxon>Stephanodiscales</taxon>
        <taxon>Stephanodiscaceae</taxon>
        <taxon>Cyclotella</taxon>
    </lineage>
</organism>
<dbReference type="InterPro" id="IPR028564">
    <property type="entry name" value="MT_TRM10-typ"/>
</dbReference>
<feature type="region of interest" description="Disordered" evidence="6">
    <location>
        <begin position="227"/>
        <end position="262"/>
    </location>
</feature>
<evidence type="ECO:0000313" key="9">
    <source>
        <dbReference type="Proteomes" id="UP001530400"/>
    </source>
</evidence>
<sequence>MDQQQQRAEGKTNTGNNPTAAPTASPPSTNSPQPSTPNPLSKNQQKKRARLEKALAAKRLKKSYAKQVRLLSAQHSGRDLQKERETQLANEQDGSGWSRREELWKQKLINVNTYTSFRVCFDCSFEEQMTWKERNSLGMQLRYVYSRNRKSSHPVVVDVCSLRKGGDTRGHLEKVVGFPDNWSGRAFNSYEEGMDVVYGLDGEVGQNEGDIGGSGHDAVNSDVHHATATAHQSSDDNKDNDVGAASQESKDEATNTNPNNNTKSFKRKLIYLTGDSPNTLSTLDNDTTFIIGGIVDRNRLKCAALDRATSLHIPTARLPLQEYCDFKGSTRVLTCNHVFEILLRYRELGGGDCWKEAILSVLPERKDVTEKEERVIDQDECHDVAASAAGDDDEAARDTVDKVG</sequence>